<dbReference type="Proteomes" id="UP000283543">
    <property type="component" value="Unassembled WGS sequence"/>
</dbReference>
<keyword evidence="1" id="KW-0472">Membrane</keyword>
<dbReference type="VEuPathDB" id="FungiDB:H257_02836"/>
<keyword evidence="1" id="KW-1133">Transmembrane helix</keyword>
<protein>
    <submittedName>
        <fullName evidence="2">Uncharacterized protein</fullName>
    </submittedName>
</protein>
<feature type="transmembrane region" description="Helical" evidence="1">
    <location>
        <begin position="1611"/>
        <end position="1636"/>
    </location>
</feature>
<feature type="transmembrane region" description="Helical" evidence="1">
    <location>
        <begin position="1699"/>
        <end position="1716"/>
    </location>
</feature>
<comment type="caution">
    <text evidence="2">The sequence shown here is derived from an EMBL/GenBank/DDBJ whole genome shotgun (WGS) entry which is preliminary data.</text>
</comment>
<feature type="transmembrane region" description="Helical" evidence="1">
    <location>
        <begin position="676"/>
        <end position="699"/>
    </location>
</feature>
<organism evidence="2 3">
    <name type="scientific">Aphanomyces astaci</name>
    <name type="common">Crayfish plague agent</name>
    <dbReference type="NCBI Taxonomy" id="112090"/>
    <lineage>
        <taxon>Eukaryota</taxon>
        <taxon>Sar</taxon>
        <taxon>Stramenopiles</taxon>
        <taxon>Oomycota</taxon>
        <taxon>Saprolegniomycetes</taxon>
        <taxon>Saprolegniales</taxon>
        <taxon>Verrucalvaceae</taxon>
        <taxon>Aphanomyces</taxon>
    </lineage>
</organism>
<feature type="transmembrane region" description="Helical" evidence="1">
    <location>
        <begin position="1643"/>
        <end position="1663"/>
    </location>
</feature>
<proteinExistence type="predicted"/>
<feature type="transmembrane region" description="Helical" evidence="1">
    <location>
        <begin position="1574"/>
        <end position="1591"/>
    </location>
</feature>
<feature type="transmembrane region" description="Helical" evidence="1">
    <location>
        <begin position="1528"/>
        <end position="1553"/>
    </location>
</feature>
<evidence type="ECO:0000256" key="1">
    <source>
        <dbReference type="SAM" id="Phobius"/>
    </source>
</evidence>
<dbReference type="EMBL" id="QUTB01003476">
    <property type="protein sequence ID" value="RHY67821.1"/>
    <property type="molecule type" value="Genomic_DNA"/>
</dbReference>
<reference evidence="2 3" key="1">
    <citation type="submission" date="2018-08" db="EMBL/GenBank/DDBJ databases">
        <title>Aphanomyces genome sequencing and annotation.</title>
        <authorList>
            <person name="Minardi D."/>
            <person name="Oidtmann B."/>
            <person name="Van Der Giezen M."/>
            <person name="Studholme D.J."/>
        </authorList>
    </citation>
    <scope>NUCLEOTIDE SEQUENCE [LARGE SCALE GENOMIC DNA]</scope>
    <source>
        <strain evidence="2 3">Si</strain>
    </source>
</reference>
<feature type="transmembrane region" description="Helical" evidence="1">
    <location>
        <begin position="634"/>
        <end position="655"/>
    </location>
</feature>
<gene>
    <name evidence="2" type="ORF">DYB34_008257</name>
</gene>
<accession>A0A418C888</accession>
<feature type="transmembrane region" description="Helical" evidence="1">
    <location>
        <begin position="745"/>
        <end position="766"/>
    </location>
</feature>
<feature type="transmembrane region" description="Helical" evidence="1">
    <location>
        <begin position="806"/>
        <end position="824"/>
    </location>
</feature>
<feature type="transmembrane region" description="Helical" evidence="1">
    <location>
        <begin position="56"/>
        <end position="76"/>
    </location>
</feature>
<evidence type="ECO:0000313" key="2">
    <source>
        <dbReference type="EMBL" id="RHY67821.1"/>
    </source>
</evidence>
<keyword evidence="1" id="KW-0812">Transmembrane</keyword>
<name>A0A418C888_APHAT</name>
<sequence length="1830" mass="201838">TMSKKAVLVAASSSLSPLPHDTHLSPFGHVVVVPTTTPVLRPADSAMSRLEALESVAGFVYLVFTVVWGGMYVIMLEPSLANDMWWPHFNSTGPQTYLGDLCSRHLANAPNHVAFDLFSKHNAILKDYSPAATTMELSAVYPRMLMMQSTTDLPDVIAGMHLTSLTNNVRMYTQYCWADFDKRFELAHTELRQARCLKNDGDNAAVHLEAMLRNVEWSAMVNTFGGIDGVFDVVIASGVREFPGGAAWLVSVQNAFVDIPTEVTYWLSKGVPRWQLLWHNAWQPGVDETITVANALGMQQNVAVKKMPYLHRGSAWTSIALYYGFWNELNYGYLAKYSLVRGSSTRLAVNDSKFQGYGVASPTTASAAWQSLFGPYGSIDTKYVDVPPALLTAVTGVRDAWTLLLLADPSLLPPASALSTYVVNPVPPSWRQPPNFVFVGGNPMCISAKPQVVPQESFGFYDVCMPKSVALSVTLTPFSAAFALLGLGMLTRDQLPATVYAVCSLCDATAGACRDALRDASALYHALNTLYPDLVDVVRTAADDVANISLVQVGLNTSNQTTTILRQPLVQANDLWTFFGWVQLYDWVNQAREVVRFEGDKGTATIMSRSYDSQSFVPNSLEIPQSAGLYFKYLTTYITVVFGLVAAIMVAYGAGTSFHVLGRNLFRFNRVVGSVWVGRIFLFVRGMTAVVLLSTSNIYFVTDHGFASLQWAPYTFVEAVVISGEATWVVYVLQDFLVAFVDDYSYYAAPASSSLAWGLVFVQEIVSPNKASMNVERQCTTLIMAKQIVCNSGHITLGQFHRVTTILAIQGGCTLGVYVMAWMWRWKRHVPPVMTLFISGPAESYLDFVSHSGPHDIVDKADEEGGLTSFDKVSCIMCGLLTFRVGRTPFVFDLKAWMLIRQRKSEVATSNKHVCAFRGPSMIDLRPSSSPPPTSVWNALDKLHRVVAFAGLMYMVSSLAGSIVYIASTERNMANDFWWANFNASGAHAYLGNWFSKQLIFHPHNFTGVLDDVKHSDYIRYNTTSTFISVSPLYAKLVQYHEVNSIEHAIHGLRIMDACDVPSIMTQYCWLDLKRQFPMANSGARQRRCDAYKRNGAVYLESALRNIPWESAITCWWASSFDIAIGNDLRQSAHGMAWLDAVKSARTTFTLHDEAALWRSVGIEHYTTQYQNFKKLGVVERFHIQNAFGIAYPLTIQASKPVYQMGMETSLKLYWTLAKDLAAVTSASSPIVGTSLLASSANFSFMNTSLETVLTSALVLSQPLDSTLAAFRRAVGPFGSIDAIHIPCPAALAQLYQFASEATAVVIANDDGAQRAFSNFPQATTWLACPPEWLNVSRYPGTVMCPKSTSTSSAAILSLWVDGGCSSLTESVYPTPMTSVVATLAANSTDVNRTCQSDMRTPATCRKLLTQVAQFQALYWNHNGDVLGGIATWARQAKASVAALNVSFLQFKAPEGAILTLGLFDNPSFEFFAWGYAFEWLMGTREVVSFEGDNGKLVLLSSISVMLSSPPNPLEIPANVALYFRGTVVYITAMLAFVAALATAFIMASGGHIEGLNMLEMNRVGGIVWSGRPLLFLRSIVAICLLSTAPLELTQQGALGAMTMFTSNQLTWYKLVLAAGEVGWFVFVVTDVLIIFTQAYTTTYAVMCGLLVWLVAVIFTMAVPVAHSVSVHRTCIILTMDFQSECTAGTVYVGSVGRFTQLVVMSLASMALCYAVERLRRPRLKDTRRHMSMLLSTSSRYLFALDKWQYNNCYYLDKASAVITGVLCVERRGQFYVLDIKLWRLFVLQVPAEYRPPPDHPMHERSNFAFPLIGTGIDRDSNDVLSRVGR</sequence>
<feature type="transmembrane region" description="Helical" evidence="1">
    <location>
        <begin position="946"/>
        <end position="967"/>
    </location>
</feature>
<evidence type="ECO:0000313" key="3">
    <source>
        <dbReference type="Proteomes" id="UP000283543"/>
    </source>
</evidence>
<feature type="non-terminal residue" evidence="2">
    <location>
        <position position="1"/>
    </location>
</feature>
<feature type="transmembrane region" description="Helical" evidence="1">
    <location>
        <begin position="711"/>
        <end position="733"/>
    </location>
</feature>